<accession>A0A3S5CC66</accession>
<dbReference type="EMBL" id="CAAALY010005201">
    <property type="protein sequence ID" value="VEL08992.1"/>
    <property type="molecule type" value="Genomic_DNA"/>
</dbReference>
<keyword evidence="2" id="KW-1185">Reference proteome</keyword>
<dbReference type="AlphaFoldDB" id="A0A3S5CC66"/>
<dbReference type="Proteomes" id="UP000784294">
    <property type="component" value="Unassembled WGS sequence"/>
</dbReference>
<sequence length="82" mass="8847">MRTEVVSTLLAVEEEVKTEEMAQEPQISKVHGGGFVCLLTGVNYFAPTGGRSSYLGISSTGRPKMSAMRARSQIFPPARPGF</sequence>
<organism evidence="1 2">
    <name type="scientific">Protopolystoma xenopodis</name>
    <dbReference type="NCBI Taxonomy" id="117903"/>
    <lineage>
        <taxon>Eukaryota</taxon>
        <taxon>Metazoa</taxon>
        <taxon>Spiralia</taxon>
        <taxon>Lophotrochozoa</taxon>
        <taxon>Platyhelminthes</taxon>
        <taxon>Monogenea</taxon>
        <taxon>Polyopisthocotylea</taxon>
        <taxon>Polystomatidea</taxon>
        <taxon>Polystomatidae</taxon>
        <taxon>Protopolystoma</taxon>
    </lineage>
</organism>
<proteinExistence type="predicted"/>
<reference evidence="1" key="1">
    <citation type="submission" date="2018-11" db="EMBL/GenBank/DDBJ databases">
        <authorList>
            <consortium name="Pathogen Informatics"/>
        </authorList>
    </citation>
    <scope>NUCLEOTIDE SEQUENCE</scope>
</reference>
<gene>
    <name evidence="1" type="ORF">PXEA_LOCUS2432</name>
</gene>
<protein>
    <submittedName>
        <fullName evidence="1">Uncharacterized protein</fullName>
    </submittedName>
</protein>
<evidence type="ECO:0000313" key="1">
    <source>
        <dbReference type="EMBL" id="VEL08992.1"/>
    </source>
</evidence>
<comment type="caution">
    <text evidence="1">The sequence shown here is derived from an EMBL/GenBank/DDBJ whole genome shotgun (WGS) entry which is preliminary data.</text>
</comment>
<evidence type="ECO:0000313" key="2">
    <source>
        <dbReference type="Proteomes" id="UP000784294"/>
    </source>
</evidence>
<name>A0A3S5CC66_9PLAT</name>